<dbReference type="AlphaFoldDB" id="A0A8J5L0Y4"/>
<evidence type="ECO:0000256" key="2">
    <source>
        <dbReference type="PROSITE-ProRule" id="PRU00708"/>
    </source>
</evidence>
<keyword evidence="1" id="KW-0677">Repeat</keyword>
<reference evidence="5 6" key="1">
    <citation type="submission" date="2020-08" db="EMBL/GenBank/DDBJ databases">
        <title>Plant Genome Project.</title>
        <authorList>
            <person name="Zhang R.-G."/>
        </authorList>
    </citation>
    <scope>NUCLEOTIDE SEQUENCE [LARGE SCALE GENOMIC DNA]</scope>
    <source>
        <tissue evidence="5">Rhizome</tissue>
    </source>
</reference>
<evidence type="ECO:0000256" key="1">
    <source>
        <dbReference type="ARBA" id="ARBA00022737"/>
    </source>
</evidence>
<dbReference type="GO" id="GO:0003723">
    <property type="term" value="F:RNA binding"/>
    <property type="evidence" value="ECO:0007669"/>
    <property type="project" value="InterPro"/>
</dbReference>
<dbReference type="Pfam" id="PF20431">
    <property type="entry name" value="E_motif"/>
    <property type="match status" value="1"/>
</dbReference>
<dbReference type="Pfam" id="PF13041">
    <property type="entry name" value="PPR_2"/>
    <property type="match status" value="1"/>
</dbReference>
<dbReference type="Gene3D" id="1.25.40.10">
    <property type="entry name" value="Tetratricopeptide repeat domain"/>
    <property type="match status" value="5"/>
</dbReference>
<comment type="caution">
    <text evidence="5">The sequence shown here is derived from an EMBL/GenBank/DDBJ whole genome shotgun (WGS) entry which is preliminary data.</text>
</comment>
<dbReference type="PANTHER" id="PTHR47926">
    <property type="entry name" value="PENTATRICOPEPTIDE REPEAT-CONTAINING PROTEIN"/>
    <property type="match status" value="1"/>
</dbReference>
<feature type="domain" description="DYW" evidence="4">
    <location>
        <begin position="729"/>
        <end position="806"/>
    </location>
</feature>
<protein>
    <recommendedName>
        <fullName evidence="4">DYW domain-containing protein</fullName>
    </recommendedName>
</protein>
<feature type="repeat" description="PPR" evidence="2">
    <location>
        <begin position="75"/>
        <end position="109"/>
    </location>
</feature>
<dbReference type="Pfam" id="PF14432">
    <property type="entry name" value="DYW_deaminase"/>
    <property type="match status" value="1"/>
</dbReference>
<accession>A0A8J5L0Y4</accession>
<dbReference type="GO" id="GO:0009451">
    <property type="term" value="P:RNA modification"/>
    <property type="evidence" value="ECO:0007669"/>
    <property type="project" value="InterPro"/>
</dbReference>
<feature type="repeat" description="PPR" evidence="2">
    <location>
        <begin position="520"/>
        <end position="554"/>
    </location>
</feature>
<dbReference type="PROSITE" id="PS51375">
    <property type="entry name" value="PPR"/>
    <property type="match status" value="5"/>
</dbReference>
<dbReference type="Pfam" id="PF01535">
    <property type="entry name" value="PPR"/>
    <property type="match status" value="4"/>
</dbReference>
<dbReference type="Pfam" id="PF12854">
    <property type="entry name" value="PPR_1"/>
    <property type="match status" value="1"/>
</dbReference>
<gene>
    <name evidence="5" type="ORF">ZIOFF_045235</name>
</gene>
<feature type="repeat" description="PPR" evidence="2">
    <location>
        <begin position="207"/>
        <end position="241"/>
    </location>
</feature>
<dbReference type="InterPro" id="IPR046848">
    <property type="entry name" value="E_motif"/>
</dbReference>
<dbReference type="Proteomes" id="UP000734854">
    <property type="component" value="Unassembled WGS sequence"/>
</dbReference>
<proteinExistence type="predicted"/>
<feature type="compositionally biased region" description="Basic and acidic residues" evidence="3">
    <location>
        <begin position="1"/>
        <end position="12"/>
    </location>
</feature>
<evidence type="ECO:0000259" key="4">
    <source>
        <dbReference type="Pfam" id="PF14432"/>
    </source>
</evidence>
<evidence type="ECO:0000313" key="6">
    <source>
        <dbReference type="Proteomes" id="UP000734854"/>
    </source>
</evidence>
<keyword evidence="6" id="KW-1185">Reference proteome</keyword>
<feature type="repeat" description="PPR" evidence="2">
    <location>
        <begin position="312"/>
        <end position="352"/>
    </location>
</feature>
<dbReference type="FunFam" id="1.25.40.10:FF:000227">
    <property type="entry name" value="Pentatricopeptide repeat-containing protein At3g13880"/>
    <property type="match status" value="1"/>
</dbReference>
<dbReference type="InterPro" id="IPR032867">
    <property type="entry name" value="DYW_dom"/>
</dbReference>
<organism evidence="5 6">
    <name type="scientific">Zingiber officinale</name>
    <name type="common">Ginger</name>
    <name type="synonym">Amomum zingiber</name>
    <dbReference type="NCBI Taxonomy" id="94328"/>
    <lineage>
        <taxon>Eukaryota</taxon>
        <taxon>Viridiplantae</taxon>
        <taxon>Streptophyta</taxon>
        <taxon>Embryophyta</taxon>
        <taxon>Tracheophyta</taxon>
        <taxon>Spermatophyta</taxon>
        <taxon>Magnoliopsida</taxon>
        <taxon>Liliopsida</taxon>
        <taxon>Zingiberales</taxon>
        <taxon>Zingiberaceae</taxon>
        <taxon>Zingiber</taxon>
    </lineage>
</organism>
<feature type="region of interest" description="Disordered" evidence="3">
    <location>
        <begin position="1"/>
        <end position="33"/>
    </location>
</feature>
<evidence type="ECO:0000313" key="5">
    <source>
        <dbReference type="EMBL" id="KAG6497336.1"/>
    </source>
</evidence>
<feature type="repeat" description="PPR" evidence="2">
    <location>
        <begin position="419"/>
        <end position="453"/>
    </location>
</feature>
<name>A0A8J5L0Y4_ZINOF</name>
<dbReference type="InterPro" id="IPR002885">
    <property type="entry name" value="PPR_rpt"/>
</dbReference>
<dbReference type="PANTHER" id="PTHR47926:SF399">
    <property type="entry name" value="(WILD MALAYSIAN BANANA) HYPOTHETICAL PROTEIN"/>
    <property type="match status" value="1"/>
</dbReference>
<dbReference type="NCBIfam" id="TIGR00756">
    <property type="entry name" value="PPR"/>
    <property type="match status" value="3"/>
</dbReference>
<dbReference type="FunFam" id="1.25.40.10:FF:000158">
    <property type="entry name" value="pentatricopeptide repeat-containing protein At2g33680"/>
    <property type="match status" value="1"/>
</dbReference>
<evidence type="ECO:0000256" key="3">
    <source>
        <dbReference type="SAM" id="MobiDB-lite"/>
    </source>
</evidence>
<sequence>MRWGPPERDLGARRLSLPAQTPRLRAPNHSPPRLGLPLRHPSAYRHLLQLAAGTQSLILCRLLHSHMVRAGYKPGLFTHNILLNAYCRCCDMATAHQLFDRMPLRDTVSWNILSAGFSRAGYSGAALGVFREARSAVALLDRFSYVGALSACADLGYVKVGRAVHGMVVVNGLARRAFITNSLIDFYSNFGVINKVRLVFDGAEELDEVSWNSLLTAYVRIGWPEVAANILVWMHRSGVKLNSFALSAILKACTDMKDSQDSEDVRRMLHGCVTKVGLDLDLFVGSAMLDVYAKNGGLEEAIKVFECIPNPSVVVFNAMIAGFSRLGTESCGKYRVEALRLFRKMLRRHIKPSKFTFKSVLEACISLGALKCGRQIHAHVIMNNLQNDDFIGSALVTLYSTSHLMIESFRCFEMTSKQEIFTWDCMISAYTYNGHFEKAVSLFKELLYLSKEPHQFTLSCVINACSNSGMLRVGEQIHGCSMKLGYDKFTVCGNSIVEMYTKLGELDASIKTFQDLGSLDSFSWSAMISSYGIHGNAGDALMLFEKMKECRTHRLRYYESMSMEYGLSPNSRHCACLVDLLGRAGRIVDAEDFISKSGYATDPLLWRVIMRACLFYGETEQGIHVGERLMMMEPFSSSSYILLYNMYLDAGKVSLAMRTRGLMRERGVNKETGTSWIEIGASVYSFMSNNSQQPHMDIIYGKLEEIMIHIRQKMGDAGLKILKLEYQSEMWKKSLVNSHGELLALAFGLCKLPKSVPIRVMKNQRVCGDCHTTMKLFSELERRDIVVRDPVRFHHFSWGSCTCGDYCIVENLFIGFKSRELIKLFEAIHGFPQIKDGYNPATRIA</sequence>
<dbReference type="InterPro" id="IPR046960">
    <property type="entry name" value="PPR_At4g14850-like_plant"/>
</dbReference>
<dbReference type="GO" id="GO:0099402">
    <property type="term" value="P:plant organ development"/>
    <property type="evidence" value="ECO:0007669"/>
    <property type="project" value="UniProtKB-ARBA"/>
</dbReference>
<dbReference type="InterPro" id="IPR011990">
    <property type="entry name" value="TPR-like_helical_dom_sf"/>
</dbReference>
<dbReference type="EMBL" id="JACMSC010000012">
    <property type="protein sequence ID" value="KAG6497336.1"/>
    <property type="molecule type" value="Genomic_DNA"/>
</dbReference>
<dbReference type="GO" id="GO:0008270">
    <property type="term" value="F:zinc ion binding"/>
    <property type="evidence" value="ECO:0007669"/>
    <property type="project" value="InterPro"/>
</dbReference>